<dbReference type="Proteomes" id="UP000675881">
    <property type="component" value="Chromosome 1"/>
</dbReference>
<reference evidence="1" key="1">
    <citation type="submission" date="2021-02" db="EMBL/GenBank/DDBJ databases">
        <authorList>
            <person name="Bekaert M."/>
        </authorList>
    </citation>
    <scope>NUCLEOTIDE SEQUENCE</scope>
    <source>
        <strain evidence="1">IoA-00</strain>
    </source>
</reference>
<evidence type="ECO:0000313" key="2">
    <source>
        <dbReference type="Proteomes" id="UP000675881"/>
    </source>
</evidence>
<dbReference type="AlphaFoldDB" id="A0A7R8CDJ4"/>
<accession>A0A7R8CDJ4</accession>
<evidence type="ECO:0000313" key="1">
    <source>
        <dbReference type="EMBL" id="CAF2781639.1"/>
    </source>
</evidence>
<proteinExistence type="predicted"/>
<organism evidence="1 2">
    <name type="scientific">Lepeophtheirus salmonis</name>
    <name type="common">Salmon louse</name>
    <name type="synonym">Caligus salmonis</name>
    <dbReference type="NCBI Taxonomy" id="72036"/>
    <lineage>
        <taxon>Eukaryota</taxon>
        <taxon>Metazoa</taxon>
        <taxon>Ecdysozoa</taxon>
        <taxon>Arthropoda</taxon>
        <taxon>Crustacea</taxon>
        <taxon>Multicrustacea</taxon>
        <taxon>Hexanauplia</taxon>
        <taxon>Copepoda</taxon>
        <taxon>Siphonostomatoida</taxon>
        <taxon>Caligidae</taxon>
        <taxon>Lepeophtheirus</taxon>
    </lineage>
</organism>
<name>A0A7R8CDJ4_LEPSM</name>
<keyword evidence="2" id="KW-1185">Reference proteome</keyword>
<sequence length="174" mass="20277">MPRQRECSYSDAEKGLVKLPPEELIICLSCGYDHFYTKKEYCPAWEKKCLRCSKKGHFYVGCDMEPWTLPPIIHQYMYSFKDIQAAVRPKRIECSILGEVYVSAIGLFDNASVMSFSFGSVEFLNSMGGDIHNLYTSNIEVFKYLRTKAFILLRLLAYFFSTFRTKSCYQCLYF</sequence>
<protein>
    <submittedName>
        <fullName evidence="1">(salmon louse) hypothetical protein</fullName>
    </submittedName>
</protein>
<gene>
    <name evidence="1" type="ORF">LSAA_1284</name>
</gene>
<dbReference type="EMBL" id="HG994580">
    <property type="protein sequence ID" value="CAF2781639.1"/>
    <property type="molecule type" value="Genomic_DNA"/>
</dbReference>